<feature type="disulfide bond" evidence="5">
    <location>
        <begin position="523"/>
        <end position="540"/>
    </location>
</feature>
<comment type="caution">
    <text evidence="5">Lacks conserved residue(s) required for the propagation of feature annotation.</text>
</comment>
<dbReference type="PROSITE" id="PS00022">
    <property type="entry name" value="EGF_1"/>
    <property type="match status" value="6"/>
</dbReference>
<feature type="disulfide bond" evidence="5">
    <location>
        <begin position="430"/>
        <end position="439"/>
    </location>
</feature>
<dbReference type="InterPro" id="IPR001881">
    <property type="entry name" value="EGF-like_Ca-bd_dom"/>
</dbReference>
<feature type="disulfide bond" evidence="5">
    <location>
        <begin position="409"/>
        <end position="419"/>
    </location>
</feature>
<sequence length="687" mass="77629">MDLLFYSKLLILLQTLKLCHCWSDSYLLKKFEKQTHKTNNFVEDKQSEKLLKSPTTFNKPIFSYVGCFADRRESRDINDKEYTYITKFNKTMPTVELCVNLCAQDGYSVAGVQAFDECYCGNSYGKYNTTEDSNCFFKCAGKYTCGGYNANSVYFISSFQSNRQESDRSLVPVQASTPCASSPCLNSGMCITLMDDKGVQRGFICRCKNPQDTGVYCEERNFCHSNPCLNGAICENKMTGYFCKCPSAWTGFNCNTPTYLAGTSFNCFEEVNHCRNGGTCFKLMDLSYMCKCPPNYRGTYCQVFDMCSTLPCLNGGTCNFIETDGFQCNCTKDFYGKKCEYKNTCSDSMCFNEGQCQIDQFSHKKYCSCPDKFAGTYCQECRPQFTGEKCDKCAKGYTGDNCEFTINLCSPNPCQNGVCTVDGSSYKCVCSEGWHGINCTEKNCLIKSCLNEGVCTSKYDNVNQVMDFRCECPVNYHGDQCELQDSNPCNANPCAKDEECVLQQDKSFLCVKSLDFCERVKPCNNFSECIYSKENNTFYCRCLNGKEHCDGSDLFEKNSNETIQVYNMEPKMTKTEFSGSIKTAQEEKSIEPDLSKLKFKSDNLYLILPIGLVAFVVLASATVAGYFGLRSKRRQADFENDKNEIRTINYMNDNSAFTDTLNKPVSNGSIDEYPTVDKEFTDDYGRV</sequence>
<dbReference type="InterPro" id="IPR002889">
    <property type="entry name" value="WSC_carb-bd"/>
</dbReference>
<evidence type="ECO:0000259" key="9">
    <source>
        <dbReference type="PROSITE" id="PS51212"/>
    </source>
</evidence>
<evidence type="ECO:0000256" key="1">
    <source>
        <dbReference type="ARBA" id="ARBA00022536"/>
    </source>
</evidence>
<evidence type="ECO:0000256" key="5">
    <source>
        <dbReference type="PROSITE-ProRule" id="PRU00076"/>
    </source>
</evidence>
<feature type="domain" description="EGF-like" evidence="8">
    <location>
        <begin position="175"/>
        <end position="218"/>
    </location>
</feature>
<dbReference type="AlphaFoldDB" id="A0A3M7RNE2"/>
<dbReference type="Pfam" id="PF00008">
    <property type="entry name" value="EGF"/>
    <property type="match status" value="3"/>
</dbReference>
<dbReference type="SMART" id="SM00179">
    <property type="entry name" value="EGF_CA"/>
    <property type="match status" value="5"/>
</dbReference>
<feature type="domain" description="EGF-like" evidence="8">
    <location>
        <begin position="263"/>
        <end position="302"/>
    </location>
</feature>
<feature type="domain" description="EGF-like" evidence="8">
    <location>
        <begin position="341"/>
        <end position="379"/>
    </location>
</feature>
<dbReference type="Proteomes" id="UP000276133">
    <property type="component" value="Unassembled WGS sequence"/>
</dbReference>
<dbReference type="InterPro" id="IPR000742">
    <property type="entry name" value="EGF"/>
</dbReference>
<keyword evidence="11" id="KW-1185">Reference proteome</keyword>
<proteinExistence type="predicted"/>
<dbReference type="PROSITE" id="PS00010">
    <property type="entry name" value="ASX_HYDROXYL"/>
    <property type="match status" value="1"/>
</dbReference>
<keyword evidence="1 5" id="KW-0245">EGF-like domain</keyword>
<feature type="domain" description="EGF-like" evidence="8">
    <location>
        <begin position="405"/>
        <end position="440"/>
    </location>
</feature>
<feature type="disulfide bond" evidence="5">
    <location>
        <begin position="292"/>
        <end position="301"/>
    </location>
</feature>
<name>A0A3M7RNE2_BRAPC</name>
<keyword evidence="2" id="KW-0677">Repeat</keyword>
<accession>A0A3M7RNE2</accession>
<organism evidence="10 11">
    <name type="scientific">Brachionus plicatilis</name>
    <name type="common">Marine rotifer</name>
    <name type="synonym">Brachionus muelleri</name>
    <dbReference type="NCBI Taxonomy" id="10195"/>
    <lineage>
        <taxon>Eukaryota</taxon>
        <taxon>Metazoa</taxon>
        <taxon>Spiralia</taxon>
        <taxon>Gnathifera</taxon>
        <taxon>Rotifera</taxon>
        <taxon>Eurotatoria</taxon>
        <taxon>Monogononta</taxon>
        <taxon>Pseudotrocha</taxon>
        <taxon>Ploima</taxon>
        <taxon>Brachionidae</taxon>
        <taxon>Brachionus</taxon>
    </lineage>
</organism>
<dbReference type="GO" id="GO:0005509">
    <property type="term" value="F:calcium ion binding"/>
    <property type="evidence" value="ECO:0007669"/>
    <property type="project" value="InterPro"/>
</dbReference>
<dbReference type="PROSITE" id="PS01186">
    <property type="entry name" value="EGF_2"/>
    <property type="match status" value="1"/>
</dbReference>
<feature type="transmembrane region" description="Helical" evidence="6">
    <location>
        <begin position="604"/>
        <end position="629"/>
    </location>
</feature>
<feature type="disulfide bond" evidence="5">
    <location>
        <begin position="245"/>
        <end position="254"/>
    </location>
</feature>
<dbReference type="STRING" id="10195.A0A3M7RNE2"/>
<reference evidence="10 11" key="1">
    <citation type="journal article" date="2018" name="Sci. Rep.">
        <title>Genomic signatures of local adaptation to the degree of environmental predictability in rotifers.</title>
        <authorList>
            <person name="Franch-Gras L."/>
            <person name="Hahn C."/>
            <person name="Garcia-Roger E.M."/>
            <person name="Carmona M.J."/>
            <person name="Serra M."/>
            <person name="Gomez A."/>
        </authorList>
    </citation>
    <scope>NUCLEOTIDE SEQUENCE [LARGE SCALE GENOMIC DNA]</scope>
    <source>
        <strain evidence="10">HYR1</strain>
    </source>
</reference>
<feature type="domain" description="EGF-like" evidence="8">
    <location>
        <begin position="219"/>
        <end position="255"/>
    </location>
</feature>
<protein>
    <submittedName>
        <fullName evidence="10">Neurogenic locus Notch-like</fullName>
    </submittedName>
</protein>
<feature type="domain" description="EGF-like" evidence="8">
    <location>
        <begin position="303"/>
        <end position="340"/>
    </location>
</feature>
<evidence type="ECO:0000259" key="8">
    <source>
        <dbReference type="PROSITE" id="PS50026"/>
    </source>
</evidence>
<feature type="disulfide bond" evidence="5">
    <location>
        <begin position="350"/>
        <end position="367"/>
    </location>
</feature>
<dbReference type="SMART" id="SM00181">
    <property type="entry name" value="EGF"/>
    <property type="match status" value="9"/>
</dbReference>
<keyword evidence="6" id="KW-0472">Membrane</keyword>
<comment type="caution">
    <text evidence="10">The sequence shown here is derived from an EMBL/GenBank/DDBJ whole genome shotgun (WGS) entry which is preliminary data.</text>
</comment>
<dbReference type="CDD" id="cd00054">
    <property type="entry name" value="EGF_CA"/>
    <property type="match status" value="2"/>
</dbReference>
<keyword evidence="6" id="KW-0812">Transmembrane</keyword>
<feature type="disulfide bond" evidence="5">
    <location>
        <begin position="330"/>
        <end position="339"/>
    </location>
</feature>
<evidence type="ECO:0000313" key="11">
    <source>
        <dbReference type="Proteomes" id="UP000276133"/>
    </source>
</evidence>
<feature type="domain" description="WSC" evidence="9">
    <location>
        <begin position="61"/>
        <end position="157"/>
    </location>
</feature>
<dbReference type="EMBL" id="REGN01003041">
    <property type="protein sequence ID" value="RNA24828.1"/>
    <property type="molecule type" value="Genomic_DNA"/>
</dbReference>
<keyword evidence="3 5" id="KW-1015">Disulfide bond</keyword>
<dbReference type="InterPro" id="IPR002049">
    <property type="entry name" value="LE_dom"/>
</dbReference>
<evidence type="ECO:0000256" key="6">
    <source>
        <dbReference type="SAM" id="Phobius"/>
    </source>
</evidence>
<dbReference type="FunFam" id="2.10.25.10:FF:000143">
    <property type="entry name" value="Protein crumbs 1"/>
    <property type="match status" value="1"/>
</dbReference>
<dbReference type="PROSITE" id="PS51212">
    <property type="entry name" value="WSC"/>
    <property type="match status" value="1"/>
</dbReference>
<feature type="chain" id="PRO_5018262176" evidence="7">
    <location>
        <begin position="22"/>
        <end position="687"/>
    </location>
</feature>
<evidence type="ECO:0000313" key="10">
    <source>
        <dbReference type="EMBL" id="RNA24828.1"/>
    </source>
</evidence>
<evidence type="ECO:0000256" key="4">
    <source>
        <dbReference type="ARBA" id="ARBA00023180"/>
    </source>
</evidence>
<evidence type="ECO:0000256" key="3">
    <source>
        <dbReference type="ARBA" id="ARBA00023157"/>
    </source>
</evidence>
<dbReference type="SMART" id="SM00321">
    <property type="entry name" value="WSC"/>
    <property type="match status" value="1"/>
</dbReference>
<dbReference type="InterPro" id="IPR000152">
    <property type="entry name" value="EGF-type_Asp/Asn_hydroxyl_site"/>
</dbReference>
<keyword evidence="7" id="KW-0732">Signal</keyword>
<dbReference type="PANTHER" id="PTHR24049">
    <property type="entry name" value="CRUMBS FAMILY MEMBER"/>
    <property type="match status" value="1"/>
</dbReference>
<dbReference type="InterPro" id="IPR051022">
    <property type="entry name" value="Notch_Cell-Fate_Det"/>
</dbReference>
<feature type="disulfide bond" evidence="5">
    <location>
        <begin position="369"/>
        <end position="378"/>
    </location>
</feature>
<dbReference type="PROSITE" id="PS01248">
    <property type="entry name" value="EGF_LAM_1"/>
    <property type="match status" value="2"/>
</dbReference>
<gene>
    <name evidence="10" type="ORF">BpHYR1_030191</name>
</gene>
<dbReference type="Gene3D" id="2.10.25.10">
    <property type="entry name" value="Laminin"/>
    <property type="match status" value="6"/>
</dbReference>
<keyword evidence="4" id="KW-0325">Glycoprotein</keyword>
<dbReference type="SUPFAM" id="SSF57196">
    <property type="entry name" value="EGF/Laminin"/>
    <property type="match status" value="7"/>
</dbReference>
<dbReference type="OrthoDB" id="283575at2759"/>
<dbReference type="PROSITE" id="PS50026">
    <property type="entry name" value="EGF_3"/>
    <property type="match status" value="8"/>
</dbReference>
<feature type="domain" description="EGF-like" evidence="8">
    <location>
        <begin position="513"/>
        <end position="550"/>
    </location>
</feature>
<evidence type="ECO:0000256" key="2">
    <source>
        <dbReference type="ARBA" id="ARBA00022737"/>
    </source>
</evidence>
<keyword evidence="6" id="KW-1133">Transmembrane helix</keyword>
<evidence type="ECO:0000256" key="7">
    <source>
        <dbReference type="SAM" id="SignalP"/>
    </source>
</evidence>
<feature type="signal peptide" evidence="7">
    <location>
        <begin position="1"/>
        <end position="21"/>
    </location>
</feature>
<feature type="disulfide bond" evidence="5">
    <location>
        <begin position="472"/>
        <end position="481"/>
    </location>
</feature>
<feature type="domain" description="EGF-like" evidence="8">
    <location>
        <begin position="441"/>
        <end position="482"/>
    </location>
</feature>